<dbReference type="STRING" id="7232.A0A484BBM5"/>
<feature type="coiled-coil region" evidence="1">
    <location>
        <begin position="1"/>
        <end position="35"/>
    </location>
</feature>
<reference evidence="2 3" key="1">
    <citation type="journal article" date="2019" name="J. Hered.">
        <title>An Improved Genome Assembly for Drosophila navojoa, the Basal Species in the mojavensis Cluster.</title>
        <authorList>
            <person name="Vanderlinde T."/>
            <person name="Dupim E.G."/>
            <person name="Nazario-Yepiz N.O."/>
            <person name="Carvalho A.B."/>
        </authorList>
    </citation>
    <scope>NUCLEOTIDE SEQUENCE [LARGE SCALE GENOMIC DNA]</scope>
    <source>
        <strain evidence="2">Navoj_Jal97</strain>
        <tissue evidence="2">Whole organism</tissue>
    </source>
</reference>
<accession>A0A484BBM5</accession>
<dbReference type="AlphaFoldDB" id="A0A484BBM5"/>
<dbReference type="OrthoDB" id="7858794at2759"/>
<sequence>MVHFDEMRLQYEKRIEELEQQVLECSQMLQQLKKDTVVKDLHEQSYVQTETHLCWEFDMSEFPLHNIIVELEHRRVKLHAYRDDGDQYEEVFRQFELPEHAGTDLSAKMGISGILTILAPLRTKAG</sequence>
<dbReference type="Proteomes" id="UP000295192">
    <property type="component" value="Unassembled WGS sequence"/>
</dbReference>
<organism evidence="2 3">
    <name type="scientific">Drosophila navojoa</name>
    <name type="common">Fruit fly</name>
    <dbReference type="NCBI Taxonomy" id="7232"/>
    <lineage>
        <taxon>Eukaryota</taxon>
        <taxon>Metazoa</taxon>
        <taxon>Ecdysozoa</taxon>
        <taxon>Arthropoda</taxon>
        <taxon>Hexapoda</taxon>
        <taxon>Insecta</taxon>
        <taxon>Pterygota</taxon>
        <taxon>Neoptera</taxon>
        <taxon>Endopterygota</taxon>
        <taxon>Diptera</taxon>
        <taxon>Brachycera</taxon>
        <taxon>Muscomorpha</taxon>
        <taxon>Ephydroidea</taxon>
        <taxon>Drosophilidae</taxon>
        <taxon>Drosophila</taxon>
    </lineage>
</organism>
<gene>
    <name evidence="2" type="ORF">AWZ03_007513</name>
</gene>
<evidence type="ECO:0000313" key="2">
    <source>
        <dbReference type="EMBL" id="TDG46064.1"/>
    </source>
</evidence>
<dbReference type="OMA" id="TETHLCW"/>
<protein>
    <recommendedName>
        <fullName evidence="4">SHSP domain-containing protein</fullName>
    </recommendedName>
</protein>
<keyword evidence="3" id="KW-1185">Reference proteome</keyword>
<comment type="caution">
    <text evidence="2">The sequence shown here is derived from an EMBL/GenBank/DDBJ whole genome shotgun (WGS) entry which is preliminary data.</text>
</comment>
<evidence type="ECO:0000313" key="3">
    <source>
        <dbReference type="Proteomes" id="UP000295192"/>
    </source>
</evidence>
<name>A0A484BBM5_DRONA</name>
<evidence type="ECO:0008006" key="4">
    <source>
        <dbReference type="Google" id="ProtNLM"/>
    </source>
</evidence>
<keyword evidence="1" id="KW-0175">Coiled coil</keyword>
<dbReference type="SUPFAM" id="SSF49764">
    <property type="entry name" value="HSP20-like chaperones"/>
    <property type="match status" value="1"/>
</dbReference>
<evidence type="ECO:0000256" key="1">
    <source>
        <dbReference type="SAM" id="Coils"/>
    </source>
</evidence>
<dbReference type="InterPro" id="IPR008978">
    <property type="entry name" value="HSP20-like_chaperone"/>
</dbReference>
<proteinExistence type="predicted"/>
<dbReference type="Gene3D" id="2.60.40.790">
    <property type="match status" value="1"/>
</dbReference>
<dbReference type="EMBL" id="LSRL02000065">
    <property type="protein sequence ID" value="TDG46064.1"/>
    <property type="molecule type" value="Genomic_DNA"/>
</dbReference>